<feature type="region of interest" description="Disordered" evidence="7">
    <location>
        <begin position="577"/>
        <end position="601"/>
    </location>
</feature>
<dbReference type="GO" id="GO:0005634">
    <property type="term" value="C:nucleus"/>
    <property type="evidence" value="ECO:0007669"/>
    <property type="project" value="UniProtKB-SubCell"/>
</dbReference>
<organism evidence="11 12">
    <name type="scientific">Prymnesium parvum</name>
    <name type="common">Toxic golden alga</name>
    <dbReference type="NCBI Taxonomy" id="97485"/>
    <lineage>
        <taxon>Eukaryota</taxon>
        <taxon>Haptista</taxon>
        <taxon>Haptophyta</taxon>
        <taxon>Prymnesiophyceae</taxon>
        <taxon>Prymnesiales</taxon>
        <taxon>Prymnesiaceae</taxon>
        <taxon>Prymnesium</taxon>
    </lineage>
</organism>
<dbReference type="PROSITE" id="PS50013">
    <property type="entry name" value="CHROMO_2"/>
    <property type="match status" value="2"/>
</dbReference>
<dbReference type="GO" id="GO:0016887">
    <property type="term" value="F:ATP hydrolysis activity"/>
    <property type="evidence" value="ECO:0007669"/>
    <property type="project" value="TreeGrafter"/>
</dbReference>
<dbReference type="InterPro" id="IPR049730">
    <property type="entry name" value="SNF2/RAD54-like_C"/>
</dbReference>
<dbReference type="GO" id="GO:0003682">
    <property type="term" value="F:chromatin binding"/>
    <property type="evidence" value="ECO:0007669"/>
    <property type="project" value="TreeGrafter"/>
</dbReference>
<dbReference type="GO" id="GO:0042393">
    <property type="term" value="F:histone binding"/>
    <property type="evidence" value="ECO:0007669"/>
    <property type="project" value="TreeGrafter"/>
</dbReference>
<evidence type="ECO:0000256" key="4">
    <source>
        <dbReference type="ARBA" id="ARBA00022801"/>
    </source>
</evidence>
<dbReference type="SMART" id="SM00490">
    <property type="entry name" value="HELICc"/>
    <property type="match status" value="1"/>
</dbReference>
<dbReference type="InterPro" id="IPR001650">
    <property type="entry name" value="Helicase_C-like"/>
</dbReference>
<evidence type="ECO:0000259" key="9">
    <source>
        <dbReference type="PROSITE" id="PS51192"/>
    </source>
</evidence>
<feature type="compositionally biased region" description="Acidic residues" evidence="7">
    <location>
        <begin position="1119"/>
        <end position="1129"/>
    </location>
</feature>
<sequence>MAEGRVSGRRVRMASERARNRDVGAGLSDGVSDDASDDPDFGRAARKPSSRSRRLSAAAADESESDDAAWLPELLPGRCEAPLDLKGLELDGAVGRRIRVFYESDQAEEGATEGAALEPFLGVVAYAEEGRLYVVFDGEDEHDGVWVDAKDEWEWATDAEAGPPPRRNPVAGMWRPGEDAGAIDKIFLSRRAEANTDDGAAETLEFLVKWKELSHRHCQWVPRDVLEAEPLSKRRVARFLAEQADEEGGDAAGGDEPSGFNPEYTEVERVIASRRHHEDSPPVFLVKWRSLPYASATWESCLTLLGDQRAIHRFRKVQLAPPAEEQRARGRPQVANFRPVDGSMQFKGGHVLQPHQLEGVNWLLLSWYAQRNVMLADEMGLGKTAQVIAALEYMRRHEHMRGPFLVVAPLSTLSHWVREVEAWTDFNAVMYHGSRESRKVIQKHEFYYSTPRPSAAPPPAARRAAPPPRPRAPATIDVRVVVPPTFIQGTQLSINVQGRSFAVTPPAGIGAGGSFNVKVPAPTPSALKTVAVRLPPHAQPGQQLQLPGVGGPITFTVPSNALPGGVIHINVPVPPEPTGGAGGAPVVERRESAPPRSSGGAHGGYKFEVLVTSYETVKEDVELLQTVPWRCLILDEVHRLKNKDSSLSACLRTLRAEQMFMMTGTPLQNNTTELWALLSLLDPSLFPSLEEFLKRFGTLVDAAQVVELQESIRPYLLRRRKGDVQLSLAPLEETVVWVEMTLHQKRTYRAILESKRELLVAGVANAPLPGLLNMQIELRKCCNHPFLVPGVEESMTRGMDEREANAVMLEASGKLVLLDKLLPKLRAEGHRVLIFSQFVIMLHLLADFLSTRSYAFERLDGSVTGDARQAAIDRYCKPGSDCFAFLLSTRAGGVGINLTVADTCIIFDSDWNPQNDLQAMARSHRIGQTKTVKVFRLITRNSYEEELVHTANRKLGLERAMSGHIGGDDAEANVSNGAPRDRLEIERMLRCGAQNIALDDDTAFRNFSGADIDEILQSSTSVISSGDGASTFSKVSFVADGEQIEMSDPEFWKKILPESNTPTKSPAQELRVKRQVKQQERYGMVRMRDNDNINDWLPKSIPVASRGLREAKRKRYAEDDSDGDYEDESESRRRIRSAARSTDYSSDGESASVVNSRLWEGAFAQGWRVHVRSSSHYTYRGPTGESFTSRSEALASLPSAAVVASRTSTRMSGRYLSRGDGETAVSVRSKRVCRKPFDVADEDDEAEQHVVPRLVTHASKVRSCEACEGPLRAQSAESEELVCNGSCGKTFFWGQALWKCRACNLNICAECCSPD</sequence>
<feature type="region of interest" description="Disordered" evidence="7">
    <location>
        <begin position="450"/>
        <end position="472"/>
    </location>
</feature>
<dbReference type="SMART" id="SM00487">
    <property type="entry name" value="DEXDc"/>
    <property type="match status" value="1"/>
</dbReference>
<protein>
    <submittedName>
        <fullName evidence="11">Uncharacterized protein</fullName>
    </submittedName>
</protein>
<feature type="domain" description="Helicase C-terminal" evidence="10">
    <location>
        <begin position="817"/>
        <end position="978"/>
    </location>
</feature>
<evidence type="ECO:0000256" key="7">
    <source>
        <dbReference type="SAM" id="MobiDB-lite"/>
    </source>
</evidence>
<feature type="domain" description="Chromo" evidence="8">
    <location>
        <begin position="181"/>
        <end position="251"/>
    </location>
</feature>
<dbReference type="PANTHER" id="PTHR45623">
    <property type="entry name" value="CHROMODOMAIN-HELICASE-DNA-BINDING PROTEIN 3-RELATED-RELATED"/>
    <property type="match status" value="1"/>
</dbReference>
<evidence type="ECO:0000256" key="3">
    <source>
        <dbReference type="ARBA" id="ARBA00022741"/>
    </source>
</evidence>
<comment type="subcellular location">
    <subcellularLocation>
        <location evidence="1">Nucleus</location>
    </subcellularLocation>
</comment>
<comment type="caution">
    <text evidence="11">The sequence shown here is derived from an EMBL/GenBank/DDBJ whole genome shotgun (WGS) entry which is preliminary data.</text>
</comment>
<feature type="region of interest" description="Disordered" evidence="7">
    <location>
        <begin position="1056"/>
        <end position="1076"/>
    </location>
</feature>
<evidence type="ECO:0000256" key="1">
    <source>
        <dbReference type="ARBA" id="ARBA00004123"/>
    </source>
</evidence>
<dbReference type="GO" id="GO:0140658">
    <property type="term" value="F:ATP-dependent chromatin remodeler activity"/>
    <property type="evidence" value="ECO:0007669"/>
    <property type="project" value="TreeGrafter"/>
</dbReference>
<keyword evidence="6" id="KW-0539">Nucleus</keyword>
<keyword evidence="5" id="KW-0067">ATP-binding</keyword>
<dbReference type="InterPro" id="IPR023780">
    <property type="entry name" value="Chromo_domain"/>
</dbReference>
<dbReference type="SUPFAM" id="SSF54160">
    <property type="entry name" value="Chromo domain-like"/>
    <property type="match status" value="2"/>
</dbReference>
<dbReference type="InterPro" id="IPR000953">
    <property type="entry name" value="Chromo/chromo_shadow_dom"/>
</dbReference>
<evidence type="ECO:0000313" key="12">
    <source>
        <dbReference type="Proteomes" id="UP001515480"/>
    </source>
</evidence>
<dbReference type="GO" id="GO:0005524">
    <property type="term" value="F:ATP binding"/>
    <property type="evidence" value="ECO:0007669"/>
    <property type="project" value="UniProtKB-KW"/>
</dbReference>
<keyword evidence="4" id="KW-0378">Hydrolase</keyword>
<dbReference type="InterPro" id="IPR016197">
    <property type="entry name" value="Chromo-like_dom_sf"/>
</dbReference>
<keyword evidence="12" id="KW-1185">Reference proteome</keyword>
<dbReference type="PROSITE" id="PS51192">
    <property type="entry name" value="HELICASE_ATP_BIND_1"/>
    <property type="match status" value="1"/>
</dbReference>
<proteinExistence type="predicted"/>
<accession>A0AB34IRX0</accession>
<dbReference type="Proteomes" id="UP001515480">
    <property type="component" value="Unassembled WGS sequence"/>
</dbReference>
<evidence type="ECO:0000313" key="11">
    <source>
        <dbReference type="EMBL" id="KAL1504942.1"/>
    </source>
</evidence>
<dbReference type="InterPro" id="IPR027417">
    <property type="entry name" value="P-loop_NTPase"/>
</dbReference>
<dbReference type="CDD" id="cd18793">
    <property type="entry name" value="SF2_C_SNF"/>
    <property type="match status" value="1"/>
</dbReference>
<dbReference type="PANTHER" id="PTHR45623:SF11">
    <property type="entry name" value="KISMET, ISOFORM C"/>
    <property type="match status" value="1"/>
</dbReference>
<feature type="compositionally biased region" description="Basic and acidic residues" evidence="7">
    <location>
        <begin position="13"/>
        <end position="22"/>
    </location>
</feature>
<feature type="domain" description="Helicase ATP-binding" evidence="9">
    <location>
        <begin position="364"/>
        <end position="684"/>
    </location>
</feature>
<feature type="domain" description="Chromo" evidence="8">
    <location>
        <begin position="265"/>
        <end position="326"/>
    </location>
</feature>
<dbReference type="GO" id="GO:0003677">
    <property type="term" value="F:DNA binding"/>
    <property type="evidence" value="ECO:0007669"/>
    <property type="project" value="TreeGrafter"/>
</dbReference>
<dbReference type="InterPro" id="IPR000330">
    <property type="entry name" value="SNF2_N"/>
</dbReference>
<dbReference type="InterPro" id="IPR014001">
    <property type="entry name" value="Helicase_ATP-bd"/>
</dbReference>
<dbReference type="SMART" id="SM00298">
    <property type="entry name" value="CHROMO"/>
    <property type="match status" value="2"/>
</dbReference>
<evidence type="ECO:0000256" key="5">
    <source>
        <dbReference type="ARBA" id="ARBA00022840"/>
    </source>
</evidence>
<gene>
    <name evidence="11" type="ORF">AB1Y20_008709</name>
</gene>
<evidence type="ECO:0000259" key="8">
    <source>
        <dbReference type="PROSITE" id="PS50013"/>
    </source>
</evidence>
<name>A0AB34IRX0_PRYPA</name>
<dbReference type="Gene3D" id="3.40.50.300">
    <property type="entry name" value="P-loop containing nucleotide triphosphate hydrolases"/>
    <property type="match status" value="1"/>
</dbReference>
<feature type="region of interest" description="Disordered" evidence="7">
    <location>
        <begin position="1"/>
        <end position="66"/>
    </location>
</feature>
<dbReference type="Gene3D" id="2.40.50.40">
    <property type="match status" value="2"/>
</dbReference>
<evidence type="ECO:0000256" key="2">
    <source>
        <dbReference type="ARBA" id="ARBA00022737"/>
    </source>
</evidence>
<feature type="compositionally biased region" description="Pro residues" evidence="7">
    <location>
        <begin position="454"/>
        <end position="471"/>
    </location>
</feature>
<dbReference type="PROSITE" id="PS51194">
    <property type="entry name" value="HELICASE_CTER"/>
    <property type="match status" value="1"/>
</dbReference>
<dbReference type="EMBL" id="JBGBPQ010000019">
    <property type="protein sequence ID" value="KAL1504942.1"/>
    <property type="molecule type" value="Genomic_DNA"/>
</dbReference>
<dbReference type="Pfam" id="PF00385">
    <property type="entry name" value="Chromo"/>
    <property type="match status" value="2"/>
</dbReference>
<evidence type="ECO:0000256" key="6">
    <source>
        <dbReference type="ARBA" id="ARBA00023242"/>
    </source>
</evidence>
<feature type="compositionally biased region" description="Basic residues" evidence="7">
    <location>
        <begin position="44"/>
        <end position="54"/>
    </location>
</feature>
<reference evidence="11 12" key="1">
    <citation type="journal article" date="2024" name="Science">
        <title>Giant polyketide synthase enzymes in the biosynthesis of giant marine polyether toxins.</title>
        <authorList>
            <person name="Fallon T.R."/>
            <person name="Shende V.V."/>
            <person name="Wierzbicki I.H."/>
            <person name="Pendleton A.L."/>
            <person name="Watervoot N.F."/>
            <person name="Auber R.P."/>
            <person name="Gonzalez D.J."/>
            <person name="Wisecaver J.H."/>
            <person name="Moore B.S."/>
        </authorList>
    </citation>
    <scope>NUCLEOTIDE SEQUENCE [LARGE SCALE GENOMIC DNA]</scope>
    <source>
        <strain evidence="11 12">12B1</strain>
    </source>
</reference>
<keyword evidence="2" id="KW-0677">Repeat</keyword>
<dbReference type="Pfam" id="PF00176">
    <property type="entry name" value="SNF2-rel_dom"/>
    <property type="match status" value="2"/>
</dbReference>
<dbReference type="Pfam" id="PF00271">
    <property type="entry name" value="Helicase_C"/>
    <property type="match status" value="1"/>
</dbReference>
<dbReference type="Gene3D" id="3.40.50.10810">
    <property type="entry name" value="Tandem AAA-ATPase domain"/>
    <property type="match status" value="2"/>
</dbReference>
<feature type="region of interest" description="Disordered" evidence="7">
    <location>
        <begin position="1108"/>
        <end position="1150"/>
    </location>
</feature>
<keyword evidence="3" id="KW-0547">Nucleotide-binding</keyword>
<dbReference type="GO" id="GO:0000785">
    <property type="term" value="C:chromatin"/>
    <property type="evidence" value="ECO:0007669"/>
    <property type="project" value="TreeGrafter"/>
</dbReference>
<dbReference type="SUPFAM" id="SSF52540">
    <property type="entry name" value="P-loop containing nucleoside triphosphate hydrolases"/>
    <property type="match status" value="2"/>
</dbReference>
<dbReference type="InterPro" id="IPR038718">
    <property type="entry name" value="SNF2-like_sf"/>
</dbReference>
<evidence type="ECO:0000259" key="10">
    <source>
        <dbReference type="PROSITE" id="PS51194"/>
    </source>
</evidence>